<gene>
    <name evidence="2" type="ORF">RS030_3472</name>
</gene>
<protein>
    <submittedName>
        <fullName evidence="2">Uncharacterized protein</fullName>
    </submittedName>
</protein>
<feature type="compositionally biased region" description="Low complexity" evidence="1">
    <location>
        <begin position="508"/>
        <end position="526"/>
    </location>
</feature>
<accession>A0AAV9XVK8</accession>
<evidence type="ECO:0000313" key="2">
    <source>
        <dbReference type="EMBL" id="KAK6588633.1"/>
    </source>
</evidence>
<evidence type="ECO:0000256" key="1">
    <source>
        <dbReference type="SAM" id="MobiDB-lite"/>
    </source>
</evidence>
<feature type="region of interest" description="Disordered" evidence="1">
    <location>
        <begin position="496"/>
        <end position="559"/>
    </location>
</feature>
<reference evidence="2 3" key="1">
    <citation type="submission" date="2023-10" db="EMBL/GenBank/DDBJ databases">
        <title>Comparative genomics analysis reveals potential genetic determinants of host preference in Cryptosporidium xiaoi.</title>
        <authorList>
            <person name="Xiao L."/>
            <person name="Li J."/>
        </authorList>
    </citation>
    <scope>NUCLEOTIDE SEQUENCE [LARGE SCALE GENOMIC DNA]</scope>
    <source>
        <strain evidence="2 3">52996</strain>
    </source>
</reference>
<dbReference type="AlphaFoldDB" id="A0AAV9XVK8"/>
<proteinExistence type="predicted"/>
<keyword evidence="3" id="KW-1185">Reference proteome</keyword>
<dbReference type="Proteomes" id="UP001311799">
    <property type="component" value="Unassembled WGS sequence"/>
</dbReference>
<dbReference type="EMBL" id="JAWDEY010000031">
    <property type="protein sequence ID" value="KAK6588633.1"/>
    <property type="molecule type" value="Genomic_DNA"/>
</dbReference>
<feature type="compositionally biased region" description="Polar residues" evidence="1">
    <location>
        <begin position="14"/>
        <end position="33"/>
    </location>
</feature>
<feature type="compositionally biased region" description="Polar residues" evidence="1">
    <location>
        <begin position="40"/>
        <end position="60"/>
    </location>
</feature>
<feature type="compositionally biased region" description="Basic and acidic residues" evidence="1">
    <location>
        <begin position="1"/>
        <end position="13"/>
    </location>
</feature>
<evidence type="ECO:0000313" key="3">
    <source>
        <dbReference type="Proteomes" id="UP001311799"/>
    </source>
</evidence>
<organism evidence="2 3">
    <name type="scientific">Cryptosporidium xiaoi</name>
    <dbReference type="NCBI Taxonomy" id="659607"/>
    <lineage>
        <taxon>Eukaryota</taxon>
        <taxon>Sar</taxon>
        <taxon>Alveolata</taxon>
        <taxon>Apicomplexa</taxon>
        <taxon>Conoidasida</taxon>
        <taxon>Coccidia</taxon>
        <taxon>Eucoccidiorida</taxon>
        <taxon>Eimeriorina</taxon>
        <taxon>Cryptosporidiidae</taxon>
        <taxon>Cryptosporidium</taxon>
    </lineage>
</organism>
<comment type="caution">
    <text evidence="2">The sequence shown here is derived from an EMBL/GenBank/DDBJ whole genome shotgun (WGS) entry which is preliminary data.</text>
</comment>
<sequence>MKITNDETNKKLSADSNNLNDSYFKSGHHNSTLAFPPQPHTQSRLNNNNQKIKGTASPQNSFIGNTNVDLISTTQSQVYMNNRRLNGSVVDSNTSHTHPAYNGYNKINNSLITQNVDSNLNQSKMNREHTNNYMNPGVDKVSSFNLSQDCDNYNNNPLYSGVVKEESFQNSDKVANSVVQNKGSDFLFSPTSSTIHPIISNIGKNSEFQRIVGSKPLGNGDNLTNNVLITSIKDLPMKSNLKLRSGSPTYSSSSNTPILSPSLPSSNIVSSATMSGNRVAGGDLSKNSGYNNFPVEKIVWDYLHLLHVQNKQGFSYLAQYIDDTFNIGKFHCMVTEFCKREKYSRDALIINAKNWFKGYIDRKESESTLAPNITLDEGIRRYLNKKLKYYLDLGFSFDQGTVDLYYNIFIYMIKGIWERLEEASFDRVDWSLRPYLDDDEDQECTDKQDNDNKKQRVDDTMYDNEVCVNRNYNSLHDCDLVSHVMRLNEAKDLSFKEKDSSNTNIHGKSSSNKSSQQNESTSSTNEVGKNLNSSKDNKTVNNDGILEQDPREKISDSNEEGIDQVKEMVVVSRKQKWLLRNVKLSDFMYIIQMDDIYDKLLPPLCINDTINNNSLSKRIKLPKNVRRRLSEMICLHYSSVQ</sequence>
<feature type="compositionally biased region" description="Polar residues" evidence="1">
    <location>
        <begin position="530"/>
        <end position="542"/>
    </location>
</feature>
<feature type="region of interest" description="Disordered" evidence="1">
    <location>
        <begin position="1"/>
        <end position="60"/>
    </location>
</feature>
<name>A0AAV9XVK8_9CRYT</name>